<dbReference type="GO" id="GO:0031625">
    <property type="term" value="F:ubiquitin protein ligase binding"/>
    <property type="evidence" value="ECO:0007669"/>
    <property type="project" value="InterPro"/>
</dbReference>
<keyword evidence="3" id="KW-0832">Ubl conjugation</keyword>
<dbReference type="PROSITE" id="PS50069">
    <property type="entry name" value="CULLIN_2"/>
    <property type="match status" value="1"/>
</dbReference>
<dbReference type="Pfam" id="PF00888">
    <property type="entry name" value="Cullin"/>
    <property type="match status" value="1"/>
</dbReference>
<feature type="domain" description="Cullin family profile" evidence="6">
    <location>
        <begin position="446"/>
        <end position="672"/>
    </location>
</feature>
<dbReference type="FunFam" id="1.10.10.10:FF:000014">
    <property type="entry name" value="Cullin 1"/>
    <property type="match status" value="1"/>
</dbReference>
<dbReference type="SMART" id="SM00884">
    <property type="entry name" value="Cullin_Nedd8"/>
    <property type="match status" value="1"/>
</dbReference>
<dbReference type="AlphaFoldDB" id="A0A8H5CCS4"/>
<evidence type="ECO:0000313" key="7">
    <source>
        <dbReference type="EMBL" id="KAF5339450.1"/>
    </source>
</evidence>
<dbReference type="Gene3D" id="1.10.10.10">
    <property type="entry name" value="Winged helix-like DNA-binding domain superfamily/Winged helix DNA-binding domain"/>
    <property type="match status" value="1"/>
</dbReference>
<comment type="caution">
    <text evidence="7">The sequence shown here is derived from an EMBL/GenBank/DDBJ whole genome shotgun (WGS) entry which is preliminary data.</text>
</comment>
<dbReference type="EMBL" id="JAACJK010000008">
    <property type="protein sequence ID" value="KAF5339450.1"/>
    <property type="molecule type" value="Genomic_DNA"/>
</dbReference>
<evidence type="ECO:0000313" key="8">
    <source>
        <dbReference type="Proteomes" id="UP000541558"/>
    </source>
</evidence>
<dbReference type="InterPro" id="IPR019559">
    <property type="entry name" value="Cullin_neddylation_domain"/>
</dbReference>
<name>A0A8H5CCS4_9AGAR</name>
<dbReference type="SUPFAM" id="SSF74788">
    <property type="entry name" value="Cullin repeat-like"/>
    <property type="match status" value="1"/>
</dbReference>
<dbReference type="Pfam" id="PF10557">
    <property type="entry name" value="Cullin_Nedd8"/>
    <property type="match status" value="1"/>
</dbReference>
<comment type="similarity">
    <text evidence="1 4 5">Belongs to the cullin family.</text>
</comment>
<dbReference type="InterPro" id="IPR016159">
    <property type="entry name" value="Cullin_repeat-like_dom_sf"/>
</dbReference>
<dbReference type="InterPro" id="IPR036317">
    <property type="entry name" value="Cullin_homology_sf"/>
</dbReference>
<dbReference type="InterPro" id="IPR036390">
    <property type="entry name" value="WH_DNA-bd_sf"/>
</dbReference>
<accession>A0A8H5CCS4</accession>
<dbReference type="GO" id="GO:0006511">
    <property type="term" value="P:ubiquitin-dependent protein catabolic process"/>
    <property type="evidence" value="ECO:0007669"/>
    <property type="project" value="InterPro"/>
</dbReference>
<dbReference type="InterPro" id="IPR036388">
    <property type="entry name" value="WH-like_DNA-bd_sf"/>
</dbReference>
<sequence length="801" mass="92054">MEVSMLLTLPTASNGVQFLSQTPSAHRIDGSASPRRKIARLETDSDTSTRSKSTVLKGPITIRVQSDDNAFKAPARGVATKQELLRACVHEIMDETQEDLRPLKRATYEKVYRTCRSVILDDDGGAHLYDNVFHREVRDALRRIAATLIATKEEAVAWIATLVKYCKWFEKRIALLESLLTYLDQVYVVNHSSTRVSLHDEAYHLFAQGIFGNAQVAELLRSCVGTWLEWERETHSIASNRAVIPELVEYLTIHKQFSAFEQYYIDTTREYYQRESDQTPQDDAFEYFKRVQARIAEEDERARAVLPVGSWGVVRQVTETSLLDGKVEWLSNSLLPELMDARDTTTLGEMYKLFSRVDGLKPLQEAFKFYIQRVVQSIVTDVQRDEDMVQRLLDFKAQVVNVISNSFVKSTTANEGSSTEATQPDSTFISVMNNAFTFGFRSRRNKPAEMIAKYLHLELRKGQRTLTNAEYQAKLNAALEMYRYSEDKDVFRTFYHRMLARRLLMSTSASDDFEAAMLKKLKEQYDPEFGMGEDMFKDLNVSKDMMKAYHASKAENERAQRLNVFVLQRSAWPFTVPLTLPTLPSEMQKDLEQYEAFYKLQHSGRSLKFDHALGSAVLKGRFSNGVRDLTVSLYQAIVLLLFNSQEEIGFAEIKARTQMEDGELRRTLQSLACGKKKVLKKTPPGRDVDDDDVFRYNADFWDERARVHINSIQAKVTTEETQKTNEAIEGDRKHYLDAAIVRIMKGKKEMTFEQLKVATIDAVKNHFAPSVNSIKERIDVLVETEYLKRSDEDWHLFQYVA</sequence>
<gene>
    <name evidence="7" type="ORF">D9611_009807</name>
</gene>
<dbReference type="InterPro" id="IPR016158">
    <property type="entry name" value="Cullin_homology"/>
</dbReference>
<evidence type="ECO:0000256" key="1">
    <source>
        <dbReference type="ARBA" id="ARBA00006019"/>
    </source>
</evidence>
<keyword evidence="8" id="KW-1185">Reference proteome</keyword>
<dbReference type="InterPro" id="IPR001373">
    <property type="entry name" value="Cullin_N"/>
</dbReference>
<dbReference type="SUPFAM" id="SSF75632">
    <property type="entry name" value="Cullin homology domain"/>
    <property type="match status" value="1"/>
</dbReference>
<dbReference type="Proteomes" id="UP000541558">
    <property type="component" value="Unassembled WGS sequence"/>
</dbReference>
<dbReference type="Pfam" id="PF26557">
    <property type="entry name" value="Cullin_AB"/>
    <property type="match status" value="1"/>
</dbReference>
<dbReference type="SUPFAM" id="SSF46785">
    <property type="entry name" value="Winged helix' DNA-binding domain"/>
    <property type="match status" value="1"/>
</dbReference>
<dbReference type="PANTHER" id="PTHR11932">
    <property type="entry name" value="CULLIN"/>
    <property type="match status" value="1"/>
</dbReference>
<keyword evidence="2" id="KW-1017">Isopeptide bond</keyword>
<evidence type="ECO:0000256" key="3">
    <source>
        <dbReference type="ARBA" id="ARBA00022843"/>
    </source>
</evidence>
<dbReference type="OrthoDB" id="27073at2759"/>
<evidence type="ECO:0000256" key="2">
    <source>
        <dbReference type="ARBA" id="ARBA00022499"/>
    </source>
</evidence>
<protein>
    <recommendedName>
        <fullName evidence="6">Cullin family profile domain-containing protein</fullName>
    </recommendedName>
</protein>
<organism evidence="7 8">
    <name type="scientific">Ephemerocybe angulata</name>
    <dbReference type="NCBI Taxonomy" id="980116"/>
    <lineage>
        <taxon>Eukaryota</taxon>
        <taxon>Fungi</taxon>
        <taxon>Dikarya</taxon>
        <taxon>Basidiomycota</taxon>
        <taxon>Agaricomycotina</taxon>
        <taxon>Agaricomycetes</taxon>
        <taxon>Agaricomycetidae</taxon>
        <taxon>Agaricales</taxon>
        <taxon>Agaricineae</taxon>
        <taxon>Psathyrellaceae</taxon>
        <taxon>Ephemerocybe</taxon>
    </lineage>
</organism>
<dbReference type="Gene3D" id="3.30.230.130">
    <property type="entry name" value="Cullin, Chain C, Domain 2"/>
    <property type="match status" value="1"/>
</dbReference>
<reference evidence="7 8" key="1">
    <citation type="journal article" date="2020" name="ISME J.">
        <title>Uncovering the hidden diversity of litter-decomposition mechanisms in mushroom-forming fungi.</title>
        <authorList>
            <person name="Floudas D."/>
            <person name="Bentzer J."/>
            <person name="Ahren D."/>
            <person name="Johansson T."/>
            <person name="Persson P."/>
            <person name="Tunlid A."/>
        </authorList>
    </citation>
    <scope>NUCLEOTIDE SEQUENCE [LARGE SCALE GENOMIC DNA]</scope>
    <source>
        <strain evidence="7 8">CBS 175.51</strain>
    </source>
</reference>
<evidence type="ECO:0000256" key="5">
    <source>
        <dbReference type="RuleBase" id="RU003829"/>
    </source>
</evidence>
<evidence type="ECO:0000256" key="4">
    <source>
        <dbReference type="PROSITE-ProRule" id="PRU00330"/>
    </source>
</evidence>
<dbReference type="InterPro" id="IPR045093">
    <property type="entry name" value="Cullin"/>
</dbReference>
<proteinExistence type="inferred from homology"/>
<evidence type="ECO:0000259" key="6">
    <source>
        <dbReference type="PROSITE" id="PS50069"/>
    </source>
</evidence>
<dbReference type="SMART" id="SM00182">
    <property type="entry name" value="CULLIN"/>
    <property type="match status" value="1"/>
</dbReference>
<dbReference type="Gene3D" id="1.20.1310.10">
    <property type="entry name" value="Cullin Repeats"/>
    <property type="match status" value="4"/>
</dbReference>
<dbReference type="InterPro" id="IPR059120">
    <property type="entry name" value="Cullin-like_AB"/>
</dbReference>